<reference evidence="1" key="1">
    <citation type="submission" date="2019-09" db="EMBL/GenBank/DDBJ databases">
        <title>Characterisation of the sponge microbiome using genome-centric metagenomics.</title>
        <authorList>
            <person name="Engelberts J.P."/>
            <person name="Robbins S.J."/>
            <person name="De Goeij J.M."/>
            <person name="Aranda M."/>
            <person name="Bell S.C."/>
            <person name="Webster N.S."/>
        </authorList>
    </citation>
    <scope>NUCLEOTIDE SEQUENCE</scope>
    <source>
        <strain evidence="1">SB0662_bin_9</strain>
    </source>
</reference>
<dbReference type="EMBL" id="VXPY01000015">
    <property type="protein sequence ID" value="MYD89293.1"/>
    <property type="molecule type" value="Genomic_DNA"/>
</dbReference>
<proteinExistence type="predicted"/>
<dbReference type="SUPFAM" id="SSF75005">
    <property type="entry name" value="Arabinanase/levansucrase/invertase"/>
    <property type="match status" value="1"/>
</dbReference>
<gene>
    <name evidence="1" type="ORF">F4Y08_02985</name>
</gene>
<sequence>MLPIDTGRQLFVDDFLIEHSTLRRTYHAARLHPASPVLWPQTTLELNNGHCPMAAPFNDGAWYDPTDRLFKLWYQAGWFDGTALAVSEDGLNWHRPDLDVVPGTNAVIHHPTTYRRDGALVWLDANAESASRYKMFVYWRWPGGQAGHIYRSPDGVHWQDLGATSQCGDNSNFFHNPFRGRWVFSIRESWNRRARSYHEHEDFVTASRWQDRAQVRWARTDRLDRPDRFLGLKTQLYDVNAVAYESILLGAFAIFHGPENPDAARLGRPKINDIQLAYSRDGFHWHRPQREAFIASSRHWGDWNYGYIHAAGGLCLVMDDELWFYFGAFSGQGSVLHPGETGGFEQDNAMYAGGATGLATLRRDGFASLDAGPEQGVLSTRPVRFSGNRLFVNVDCPTGELRVEVVDEHGDAIPPFTASLCRPITRNSTKAEVVWRDGPDLSDMAGLRVQFRFLLRQGSLYSFWVSDSADGCSHGYLAAGGPNHASQQDC</sequence>
<evidence type="ECO:0000313" key="1">
    <source>
        <dbReference type="EMBL" id="MYD89293.1"/>
    </source>
</evidence>
<name>A0A6B1DRB2_9CHLR</name>
<organism evidence="1">
    <name type="scientific">Caldilineaceae bacterium SB0662_bin_9</name>
    <dbReference type="NCBI Taxonomy" id="2605258"/>
    <lineage>
        <taxon>Bacteria</taxon>
        <taxon>Bacillati</taxon>
        <taxon>Chloroflexota</taxon>
        <taxon>Caldilineae</taxon>
        <taxon>Caldilineales</taxon>
        <taxon>Caldilineaceae</taxon>
    </lineage>
</organism>
<dbReference type="Gene3D" id="2.115.10.20">
    <property type="entry name" value="Glycosyl hydrolase domain, family 43"/>
    <property type="match status" value="1"/>
</dbReference>
<comment type="caution">
    <text evidence="1">The sequence shown here is derived from an EMBL/GenBank/DDBJ whole genome shotgun (WGS) entry which is preliminary data.</text>
</comment>
<dbReference type="InterPro" id="IPR023296">
    <property type="entry name" value="Glyco_hydro_beta-prop_sf"/>
</dbReference>
<protein>
    <recommendedName>
        <fullName evidence="2">Glycosyl hydrolase family 32</fullName>
    </recommendedName>
</protein>
<dbReference type="AlphaFoldDB" id="A0A6B1DRB2"/>
<accession>A0A6B1DRB2</accession>
<evidence type="ECO:0008006" key="2">
    <source>
        <dbReference type="Google" id="ProtNLM"/>
    </source>
</evidence>